<evidence type="ECO:0000313" key="2">
    <source>
        <dbReference type="Proteomes" id="UP000275348"/>
    </source>
</evidence>
<dbReference type="Proteomes" id="UP000275348">
    <property type="component" value="Unassembled WGS sequence"/>
</dbReference>
<keyword evidence="2" id="KW-1185">Reference proteome</keyword>
<proteinExistence type="predicted"/>
<dbReference type="RefSeq" id="WP_121935026.1">
    <property type="nucleotide sequence ID" value="NZ_RDOJ01000013.1"/>
</dbReference>
<organism evidence="1 2">
    <name type="scientific">Faecalibacter macacae</name>
    <dbReference type="NCBI Taxonomy" id="1859289"/>
    <lineage>
        <taxon>Bacteria</taxon>
        <taxon>Pseudomonadati</taxon>
        <taxon>Bacteroidota</taxon>
        <taxon>Flavobacteriia</taxon>
        <taxon>Flavobacteriales</taxon>
        <taxon>Weeksellaceae</taxon>
        <taxon>Faecalibacter</taxon>
    </lineage>
</organism>
<dbReference type="OrthoDB" id="1041499at2"/>
<gene>
    <name evidence="1" type="ORF">EAH69_09790</name>
</gene>
<evidence type="ECO:0000313" key="1">
    <source>
        <dbReference type="EMBL" id="RLZ08596.1"/>
    </source>
</evidence>
<name>A0A3L9M9H6_9FLAO</name>
<reference evidence="1 2" key="1">
    <citation type="submission" date="2018-10" db="EMBL/GenBank/DDBJ databases">
        <authorList>
            <person name="Chen X."/>
        </authorList>
    </citation>
    <scope>NUCLEOTIDE SEQUENCE [LARGE SCALE GENOMIC DNA]</scope>
    <source>
        <strain evidence="1 2">YIM 102668</strain>
    </source>
</reference>
<dbReference type="AlphaFoldDB" id="A0A3L9M9H6"/>
<dbReference type="EMBL" id="RDOJ01000013">
    <property type="protein sequence ID" value="RLZ08596.1"/>
    <property type="molecule type" value="Genomic_DNA"/>
</dbReference>
<dbReference type="Pfam" id="PF10758">
    <property type="entry name" value="DUF2586"/>
    <property type="match status" value="1"/>
</dbReference>
<comment type="caution">
    <text evidence="1">The sequence shown here is derived from an EMBL/GenBank/DDBJ whole genome shotgun (WGS) entry which is preliminary data.</text>
</comment>
<accession>A0A3L9M9H6</accession>
<sequence length="416" mass="45905">MAQTTGVNINRLEGGLGRRADSTDNYFALVMAMPLEDLNLTANTATKLLQVEDAIALGIDASYDANEKVLAYHHISEVFRLDPSATLFLIGVERPVTEESTPFYVKDCIATVLPTIRANKEIKGFGFAGFDDTVTTLGTDIETIQANLADALFAESRYVDFILLEGKSPTAINPTTAVDFRAKNAKQCSVVIAQDKFIADQDVAYKNYAAIGSALGMLSVRRINENLGSVDVVSKPNYAKGQMDYPLTNAFKNLWLTSYMSDGVLTETLSKVSLDTLDSKGYIYAVTYEGYSGVYFSSSPTAIERQSDYAFIENNRVWNKAARIIRNTLIPRIKSTFKKDPVTGYVKQSTVAYWTSLVNAALEQMMKADEISGYDFYINPKQYVDDQNPIVAKAQIVMDGIVHEFDIDLGLTNQLG</sequence>
<protein>
    <submittedName>
        <fullName evidence="1">DUF2586 family protein</fullName>
    </submittedName>
</protein>
<dbReference type="InterPro" id="IPR019694">
    <property type="entry name" value="Phage_HP1_Orf23"/>
</dbReference>